<dbReference type="InterPro" id="IPR050595">
    <property type="entry name" value="Bact_response_regulator"/>
</dbReference>
<accession>A0ABN6WWH5</accession>
<feature type="domain" description="Response regulatory" evidence="6">
    <location>
        <begin position="5"/>
        <end position="122"/>
    </location>
</feature>
<dbReference type="SMART" id="SM00448">
    <property type="entry name" value="REC"/>
    <property type="match status" value="1"/>
</dbReference>
<evidence type="ECO:0000313" key="8">
    <source>
        <dbReference type="Proteomes" id="UP001321445"/>
    </source>
</evidence>
<sequence length="124" mass="13824">MSRLKVLVVDDDMINRKLMAAMLKKHPNIGELIEASDGQEAITLLRDLDDIDLVLLDIIMPIMDGIAVLQIMNSDPKLQNIPVIVLTTDETKKTEALNSGANDFIAKPVREQDIMSKIERLTSL</sequence>
<dbReference type="RefSeq" id="WP_286336459.1">
    <property type="nucleotide sequence ID" value="NZ_AP027370.1"/>
</dbReference>
<proteinExistence type="predicted"/>
<dbReference type="EMBL" id="AP027370">
    <property type="protein sequence ID" value="BDY13509.1"/>
    <property type="molecule type" value="Genomic_DNA"/>
</dbReference>
<evidence type="ECO:0000256" key="5">
    <source>
        <dbReference type="PROSITE-ProRule" id="PRU00169"/>
    </source>
</evidence>
<evidence type="ECO:0000256" key="3">
    <source>
        <dbReference type="ARBA" id="ARBA00022553"/>
    </source>
</evidence>
<dbReference type="PANTHER" id="PTHR44591">
    <property type="entry name" value="STRESS RESPONSE REGULATOR PROTEIN 1"/>
    <property type="match status" value="1"/>
</dbReference>
<keyword evidence="8" id="KW-1185">Reference proteome</keyword>
<dbReference type="InterPro" id="IPR001789">
    <property type="entry name" value="Sig_transdc_resp-reg_receiver"/>
</dbReference>
<reference evidence="7 8" key="1">
    <citation type="submission" date="2023-03" db="EMBL/GenBank/DDBJ databases">
        <title>Description of Hydrogenimonas sp. ISO32.</title>
        <authorList>
            <person name="Mino S."/>
            <person name="Fukazawa S."/>
            <person name="Sawabe T."/>
        </authorList>
    </citation>
    <scope>NUCLEOTIDE SEQUENCE [LARGE SCALE GENOMIC DNA]</scope>
    <source>
        <strain evidence="7 8">ISO32</strain>
    </source>
</reference>
<evidence type="ECO:0000259" key="6">
    <source>
        <dbReference type="PROSITE" id="PS50110"/>
    </source>
</evidence>
<evidence type="ECO:0000313" key="7">
    <source>
        <dbReference type="EMBL" id="BDY13509.1"/>
    </source>
</evidence>
<dbReference type="Gene3D" id="3.40.50.2300">
    <property type="match status" value="1"/>
</dbReference>
<dbReference type="Pfam" id="PF00072">
    <property type="entry name" value="Response_reg"/>
    <property type="match status" value="1"/>
</dbReference>
<protein>
    <recommendedName>
        <fullName evidence="6">Response regulatory domain-containing protein</fullName>
    </recommendedName>
</protein>
<feature type="modified residue" description="4-aspartylphosphate" evidence="5">
    <location>
        <position position="57"/>
    </location>
</feature>
<name>A0ABN6WWH5_9BACT</name>
<comment type="cofactor">
    <cofactor evidence="1">
        <name>Mg(2+)</name>
        <dbReference type="ChEBI" id="CHEBI:18420"/>
    </cofactor>
</comment>
<evidence type="ECO:0000256" key="2">
    <source>
        <dbReference type="ARBA" id="ARBA00022500"/>
    </source>
</evidence>
<organism evidence="7 8">
    <name type="scientific">Hydrogenimonas cancrithermarum</name>
    <dbReference type="NCBI Taxonomy" id="2993563"/>
    <lineage>
        <taxon>Bacteria</taxon>
        <taxon>Pseudomonadati</taxon>
        <taxon>Campylobacterota</taxon>
        <taxon>Epsilonproteobacteria</taxon>
        <taxon>Campylobacterales</taxon>
        <taxon>Hydrogenimonadaceae</taxon>
        <taxon>Hydrogenimonas</taxon>
    </lineage>
</organism>
<gene>
    <name evidence="7" type="ORF">HCR_18210</name>
</gene>
<dbReference type="SUPFAM" id="SSF52172">
    <property type="entry name" value="CheY-like"/>
    <property type="match status" value="1"/>
</dbReference>
<keyword evidence="2" id="KW-0145">Chemotaxis</keyword>
<evidence type="ECO:0000256" key="4">
    <source>
        <dbReference type="ARBA" id="ARBA00022779"/>
    </source>
</evidence>
<dbReference type="PROSITE" id="PS50110">
    <property type="entry name" value="RESPONSE_REGULATORY"/>
    <property type="match status" value="1"/>
</dbReference>
<dbReference type="PANTHER" id="PTHR44591:SF3">
    <property type="entry name" value="RESPONSE REGULATORY DOMAIN-CONTAINING PROTEIN"/>
    <property type="match status" value="1"/>
</dbReference>
<keyword evidence="4" id="KW-0283">Flagellar rotation</keyword>
<keyword evidence="3 5" id="KW-0597">Phosphoprotein</keyword>
<dbReference type="Proteomes" id="UP001321445">
    <property type="component" value="Chromosome"/>
</dbReference>
<dbReference type="InterPro" id="IPR011006">
    <property type="entry name" value="CheY-like_superfamily"/>
</dbReference>
<evidence type="ECO:0000256" key="1">
    <source>
        <dbReference type="ARBA" id="ARBA00001946"/>
    </source>
</evidence>